<protein>
    <submittedName>
        <fullName evidence="1">DUF6510 family protein</fullName>
    </submittedName>
</protein>
<name>A0ABY8XKK0_9PSEU</name>
<keyword evidence="2" id="KW-1185">Reference proteome</keyword>
<dbReference type="RefSeq" id="WP_285453209.1">
    <property type="nucleotide sequence ID" value="NZ_CP127173.1"/>
</dbReference>
<evidence type="ECO:0000313" key="2">
    <source>
        <dbReference type="Proteomes" id="UP001227101"/>
    </source>
</evidence>
<sequence length="87" mass="8819">MTDAHIDGNVLAGPLSSVFTADVTSATAVCAGCGRTDRLATAAVYGAPMGYIARCPGCDQVLLRYAEVPAGATLDMRGIAILRMSAG</sequence>
<dbReference type="Pfam" id="PF20120">
    <property type="entry name" value="DUF6510"/>
    <property type="match status" value="1"/>
</dbReference>
<proteinExistence type="predicted"/>
<dbReference type="Proteomes" id="UP001227101">
    <property type="component" value="Chromosome"/>
</dbReference>
<accession>A0ABY8XKK0</accession>
<evidence type="ECO:0000313" key="1">
    <source>
        <dbReference type="EMBL" id="WIV56143.1"/>
    </source>
</evidence>
<organism evidence="1 2">
    <name type="scientific">Amycolatopsis nalaikhensis</name>
    <dbReference type="NCBI Taxonomy" id="715472"/>
    <lineage>
        <taxon>Bacteria</taxon>
        <taxon>Bacillati</taxon>
        <taxon>Actinomycetota</taxon>
        <taxon>Actinomycetes</taxon>
        <taxon>Pseudonocardiales</taxon>
        <taxon>Pseudonocardiaceae</taxon>
        <taxon>Amycolatopsis</taxon>
    </lineage>
</organism>
<dbReference type="InterPro" id="IPR045423">
    <property type="entry name" value="DUF6510"/>
</dbReference>
<dbReference type="EMBL" id="CP127173">
    <property type="protein sequence ID" value="WIV56143.1"/>
    <property type="molecule type" value="Genomic_DNA"/>
</dbReference>
<gene>
    <name evidence="1" type="ORF">QP939_46345</name>
</gene>
<reference evidence="1 2" key="1">
    <citation type="submission" date="2023-06" db="EMBL/GenBank/DDBJ databases">
        <authorList>
            <person name="Oyuntsetseg B."/>
            <person name="Kim S.B."/>
        </authorList>
    </citation>
    <scope>NUCLEOTIDE SEQUENCE [LARGE SCALE GENOMIC DNA]</scope>
    <source>
        <strain evidence="1 2">2-2</strain>
    </source>
</reference>